<comment type="subcellular location">
    <subcellularLocation>
        <location evidence="1">Membrane</location>
        <topology evidence="1">Multi-pass membrane protein</topology>
    </subcellularLocation>
</comment>
<feature type="transmembrane region" description="Helical" evidence="8">
    <location>
        <begin position="111"/>
        <end position="133"/>
    </location>
</feature>
<feature type="transmembrane region" description="Helical" evidence="8">
    <location>
        <begin position="421"/>
        <end position="444"/>
    </location>
</feature>
<keyword evidence="4 8" id="KW-0812">Transmembrane</keyword>
<evidence type="ECO:0000259" key="9">
    <source>
        <dbReference type="PROSITE" id="PS50850"/>
    </source>
</evidence>
<keyword evidence="11" id="KW-1185">Reference proteome</keyword>
<dbReference type="PROSITE" id="PS50850">
    <property type="entry name" value="MFS"/>
    <property type="match status" value="1"/>
</dbReference>
<name>A0A0F8X020_9EURO</name>
<dbReference type="STRING" id="308745.A0A0F8X020"/>
<dbReference type="PANTHER" id="PTHR48022:SF91">
    <property type="entry name" value="MAJOR FACILITATOR SUPERFAMILY (MFS) PROFILE DOMAIN-CONTAINING PROTEIN-RELATED"/>
    <property type="match status" value="1"/>
</dbReference>
<accession>A0A0F8X020</accession>
<feature type="transmembrane region" description="Helical" evidence="8">
    <location>
        <begin position="316"/>
        <end position="339"/>
    </location>
</feature>
<dbReference type="GO" id="GO:0005351">
    <property type="term" value="F:carbohydrate:proton symporter activity"/>
    <property type="evidence" value="ECO:0007669"/>
    <property type="project" value="TreeGrafter"/>
</dbReference>
<feature type="transmembrane region" description="Helical" evidence="8">
    <location>
        <begin position="234"/>
        <end position="253"/>
    </location>
</feature>
<dbReference type="GO" id="GO:0016020">
    <property type="term" value="C:membrane"/>
    <property type="evidence" value="ECO:0007669"/>
    <property type="project" value="UniProtKB-SubCell"/>
</dbReference>
<feature type="transmembrane region" description="Helical" evidence="8">
    <location>
        <begin position="140"/>
        <end position="157"/>
    </location>
</feature>
<evidence type="ECO:0000313" key="10">
    <source>
        <dbReference type="EMBL" id="KKK23060.1"/>
    </source>
</evidence>
<dbReference type="Pfam" id="PF00083">
    <property type="entry name" value="Sugar_tr"/>
    <property type="match status" value="1"/>
</dbReference>
<feature type="domain" description="Major facilitator superfamily (MFS) profile" evidence="9">
    <location>
        <begin position="64"/>
        <end position="509"/>
    </location>
</feature>
<dbReference type="NCBIfam" id="TIGR00879">
    <property type="entry name" value="SP"/>
    <property type="match status" value="1"/>
</dbReference>
<evidence type="ECO:0000256" key="8">
    <source>
        <dbReference type="SAM" id="Phobius"/>
    </source>
</evidence>
<dbReference type="PROSITE" id="PS00216">
    <property type="entry name" value="SUGAR_TRANSPORT_1"/>
    <property type="match status" value="1"/>
</dbReference>
<proteinExistence type="inferred from homology"/>
<feature type="transmembrane region" description="Helical" evidence="8">
    <location>
        <begin position="57"/>
        <end position="77"/>
    </location>
</feature>
<dbReference type="InterPro" id="IPR005829">
    <property type="entry name" value="Sugar_transporter_CS"/>
</dbReference>
<feature type="transmembrane region" description="Helical" evidence="8">
    <location>
        <begin position="200"/>
        <end position="222"/>
    </location>
</feature>
<feature type="transmembrane region" description="Helical" evidence="8">
    <location>
        <begin position="354"/>
        <end position="375"/>
    </location>
</feature>
<dbReference type="Gene3D" id="1.20.1250.20">
    <property type="entry name" value="MFS general substrate transporter like domains"/>
    <property type="match status" value="1"/>
</dbReference>
<keyword evidence="3 7" id="KW-0813">Transport</keyword>
<evidence type="ECO:0000256" key="2">
    <source>
        <dbReference type="ARBA" id="ARBA00010992"/>
    </source>
</evidence>
<dbReference type="EMBL" id="JZBS01001361">
    <property type="protein sequence ID" value="KKK23060.1"/>
    <property type="molecule type" value="Genomic_DNA"/>
</dbReference>
<organism evidence="10 11">
    <name type="scientific">Aspergillus rambellii</name>
    <dbReference type="NCBI Taxonomy" id="308745"/>
    <lineage>
        <taxon>Eukaryota</taxon>
        <taxon>Fungi</taxon>
        <taxon>Dikarya</taxon>
        <taxon>Ascomycota</taxon>
        <taxon>Pezizomycotina</taxon>
        <taxon>Eurotiomycetes</taxon>
        <taxon>Eurotiomycetidae</taxon>
        <taxon>Eurotiales</taxon>
        <taxon>Aspergillaceae</taxon>
        <taxon>Aspergillus</taxon>
        <taxon>Aspergillus subgen. Nidulantes</taxon>
    </lineage>
</organism>
<evidence type="ECO:0000256" key="7">
    <source>
        <dbReference type="RuleBase" id="RU003346"/>
    </source>
</evidence>
<evidence type="ECO:0000313" key="11">
    <source>
        <dbReference type="Proteomes" id="UP000034291"/>
    </source>
</evidence>
<feature type="transmembrane region" description="Helical" evidence="8">
    <location>
        <begin position="169"/>
        <end position="188"/>
    </location>
</feature>
<dbReference type="FunFam" id="1.20.1250.20:FF:000044">
    <property type="entry name" value="Hexose transporter Hxt3p"/>
    <property type="match status" value="1"/>
</dbReference>
<dbReference type="SUPFAM" id="SSF103473">
    <property type="entry name" value="MFS general substrate transporter"/>
    <property type="match status" value="1"/>
</dbReference>
<keyword evidence="5 8" id="KW-1133">Transmembrane helix</keyword>
<protein>
    <submittedName>
        <fullName evidence="10">Putative MFS monosaccharide transporter</fullName>
    </submittedName>
</protein>
<dbReference type="PANTHER" id="PTHR48022">
    <property type="entry name" value="PLASTIDIC GLUCOSE TRANSPORTER 4"/>
    <property type="match status" value="1"/>
</dbReference>
<sequence length="558" mass="61649">MAPKYIFSSTMGVETSAYHGESISPAVASQQPQYSSQESIGNSKPPELGVDTPIPRVSLRAAAMALFVSIGGLLFGYDTGQISGFQQMSNYLERYGELGADGSYYFSNVRAGLIVSLLSIGTLIGALAGAPIADRLGRKWSITLWCMILNVGLIVQITSPSGNWVQVVMGRWTTGLGVGGCSLLVPMYQGESAPRHIRGTMISCYQLFMTLGIFLAYCINLGTNHLDGTAQWRITLGLTFLFALLLGGGMAMFPESPRFDYRQGRVDHARHTMSRLYGVPENHRVIIQELADIQAQLDAESGEQAWHEFLTAPRMFYRIILGMTLQSLQQLTGANYFFYYGTTIFRGAGISNSFVTQLILGAVNFGSTFGGLYIVENFGRRKSLITGATCMFICFMIFASIGHFMLDVENPENTPGPGKGMVVVACFFILFFATTWGPQIWTLVAELYPSKYRAKGMALATASNWLWNFLIGFFTPFITGDIDFAYGYVFAGCLVVGGLVVYFFVIEGQGRTLEQLDWMYVNNVAPWKSSDFEIPTIHSYEDEFRNTRKESAYHAENA</sequence>
<comment type="similarity">
    <text evidence="2 7">Belongs to the major facilitator superfamily. Sugar transporter (TC 2.A.1.1) family.</text>
</comment>
<dbReference type="OrthoDB" id="2241241at2759"/>
<comment type="caution">
    <text evidence="10">The sequence shown here is derived from an EMBL/GenBank/DDBJ whole genome shotgun (WGS) entry which is preliminary data.</text>
</comment>
<feature type="transmembrane region" description="Helical" evidence="8">
    <location>
        <begin position="484"/>
        <end position="505"/>
    </location>
</feature>
<dbReference type="InterPro" id="IPR020846">
    <property type="entry name" value="MFS_dom"/>
</dbReference>
<dbReference type="PRINTS" id="PR00171">
    <property type="entry name" value="SUGRTRNSPORT"/>
</dbReference>
<dbReference type="CDD" id="cd17356">
    <property type="entry name" value="MFS_HXT"/>
    <property type="match status" value="1"/>
</dbReference>
<dbReference type="Proteomes" id="UP000034291">
    <property type="component" value="Unassembled WGS sequence"/>
</dbReference>
<keyword evidence="6 8" id="KW-0472">Membrane</keyword>
<gene>
    <name evidence="10" type="ORF">ARAM_004819</name>
</gene>
<dbReference type="AlphaFoldDB" id="A0A0F8X020"/>
<evidence type="ECO:0000256" key="3">
    <source>
        <dbReference type="ARBA" id="ARBA00022448"/>
    </source>
</evidence>
<dbReference type="InterPro" id="IPR050360">
    <property type="entry name" value="MFS_Sugar_Transporters"/>
</dbReference>
<feature type="transmembrane region" description="Helical" evidence="8">
    <location>
        <begin position="456"/>
        <end position="478"/>
    </location>
</feature>
<evidence type="ECO:0000256" key="5">
    <source>
        <dbReference type="ARBA" id="ARBA00022989"/>
    </source>
</evidence>
<dbReference type="InterPro" id="IPR036259">
    <property type="entry name" value="MFS_trans_sf"/>
</dbReference>
<evidence type="ECO:0000256" key="4">
    <source>
        <dbReference type="ARBA" id="ARBA00022692"/>
    </source>
</evidence>
<feature type="transmembrane region" description="Helical" evidence="8">
    <location>
        <begin position="384"/>
        <end position="406"/>
    </location>
</feature>
<dbReference type="InterPro" id="IPR005828">
    <property type="entry name" value="MFS_sugar_transport-like"/>
</dbReference>
<evidence type="ECO:0000256" key="6">
    <source>
        <dbReference type="ARBA" id="ARBA00023136"/>
    </source>
</evidence>
<evidence type="ECO:0000256" key="1">
    <source>
        <dbReference type="ARBA" id="ARBA00004141"/>
    </source>
</evidence>
<reference evidence="10 11" key="1">
    <citation type="submission" date="2015-02" db="EMBL/GenBank/DDBJ databases">
        <title>Draft Genome Sequences of Two Closely-Related Aflatoxigenic Aspergillus Species Obtained from the Cote d'Ivoire.</title>
        <authorList>
            <person name="Moore G.G."/>
            <person name="Beltz S.B."/>
            <person name="Mack B.M."/>
        </authorList>
    </citation>
    <scope>NUCLEOTIDE SEQUENCE [LARGE SCALE GENOMIC DNA]</scope>
    <source>
        <strain evidence="10 11">SRRC1468</strain>
    </source>
</reference>
<dbReference type="InterPro" id="IPR003663">
    <property type="entry name" value="Sugar/inositol_transpt"/>
</dbReference>